<dbReference type="EMBL" id="FNEJ01000033">
    <property type="protein sequence ID" value="SDJ45594.1"/>
    <property type="molecule type" value="Genomic_DNA"/>
</dbReference>
<dbReference type="SUPFAM" id="SSF53335">
    <property type="entry name" value="S-adenosyl-L-methionine-dependent methyltransferases"/>
    <property type="match status" value="1"/>
</dbReference>
<dbReference type="InterPro" id="IPR041698">
    <property type="entry name" value="Methyltransf_25"/>
</dbReference>
<dbReference type="STRING" id="555512.SAMN04487993_103315"/>
<dbReference type="InterPro" id="IPR029063">
    <property type="entry name" value="SAM-dependent_MTases_sf"/>
</dbReference>
<evidence type="ECO:0000313" key="6">
    <source>
        <dbReference type="Proteomes" id="UP000199093"/>
    </source>
</evidence>
<dbReference type="CDD" id="cd02440">
    <property type="entry name" value="AdoMet_MTases"/>
    <property type="match status" value="1"/>
</dbReference>
<evidence type="ECO:0000256" key="3">
    <source>
        <dbReference type="ARBA" id="ARBA00022691"/>
    </source>
</evidence>
<dbReference type="Gene3D" id="3.40.50.150">
    <property type="entry name" value="Vaccinia Virus protein VP39"/>
    <property type="match status" value="1"/>
</dbReference>
<dbReference type="PANTHER" id="PTHR43464:SF19">
    <property type="entry name" value="UBIQUINONE BIOSYNTHESIS O-METHYLTRANSFERASE, MITOCHONDRIAL"/>
    <property type="match status" value="1"/>
</dbReference>
<dbReference type="GO" id="GO:0008168">
    <property type="term" value="F:methyltransferase activity"/>
    <property type="evidence" value="ECO:0007669"/>
    <property type="project" value="UniProtKB-KW"/>
</dbReference>
<dbReference type="AlphaFoldDB" id="A0A1G8TW15"/>
<reference evidence="5 6" key="1">
    <citation type="submission" date="2016-10" db="EMBL/GenBank/DDBJ databases">
        <authorList>
            <person name="de Groot N.N."/>
        </authorList>
    </citation>
    <scope>NUCLEOTIDE SEQUENCE [LARGE SCALE GENOMIC DNA]</scope>
    <source>
        <strain evidence="5 6">DSM 26424</strain>
    </source>
</reference>
<accession>A0A1G8TW15</accession>
<proteinExistence type="predicted"/>
<dbReference type="Pfam" id="PF13649">
    <property type="entry name" value="Methyltransf_25"/>
    <property type="match status" value="1"/>
</dbReference>
<protein>
    <submittedName>
        <fullName evidence="5">Methyltransferase domain-containing protein</fullName>
    </submittedName>
</protein>
<keyword evidence="6" id="KW-1185">Reference proteome</keyword>
<dbReference type="GO" id="GO:0032259">
    <property type="term" value="P:methylation"/>
    <property type="evidence" value="ECO:0007669"/>
    <property type="project" value="UniProtKB-KW"/>
</dbReference>
<keyword evidence="2 5" id="KW-0808">Transferase</keyword>
<name>A0A1G8TW15_9RHOB</name>
<feature type="domain" description="Methyltransferase" evidence="4">
    <location>
        <begin position="41"/>
        <end position="131"/>
    </location>
</feature>
<dbReference type="RefSeq" id="WP_207543689.1">
    <property type="nucleotide sequence ID" value="NZ_FNEJ01000033.1"/>
</dbReference>
<evidence type="ECO:0000256" key="2">
    <source>
        <dbReference type="ARBA" id="ARBA00022679"/>
    </source>
</evidence>
<organism evidence="5 6">
    <name type="scientific">Salipiger marinus</name>
    <dbReference type="NCBI Taxonomy" id="555512"/>
    <lineage>
        <taxon>Bacteria</taxon>
        <taxon>Pseudomonadati</taxon>
        <taxon>Pseudomonadota</taxon>
        <taxon>Alphaproteobacteria</taxon>
        <taxon>Rhodobacterales</taxon>
        <taxon>Roseobacteraceae</taxon>
        <taxon>Salipiger</taxon>
    </lineage>
</organism>
<evidence type="ECO:0000313" key="5">
    <source>
        <dbReference type="EMBL" id="SDJ45594.1"/>
    </source>
</evidence>
<dbReference type="PANTHER" id="PTHR43464">
    <property type="entry name" value="METHYLTRANSFERASE"/>
    <property type="match status" value="1"/>
</dbReference>
<evidence type="ECO:0000259" key="4">
    <source>
        <dbReference type="Pfam" id="PF13649"/>
    </source>
</evidence>
<sequence length="245" mass="25909">MVDQRSLNAERQAMGTRSSAELGPVTAAVLAHLAAGQVRRVLDIGCGQGGLAAALVRRGYAVTGIDPQAGAVATARSRAPGAEFHVAGAEAIPARDMSFGAAILMNTLHHIPGPLMHPALAEAFRVLRPMGLLVVVEPLAEGSFFDAMRPLDDETTVRAQALAALAAFETDTGAQPLSDTRVERISRFAGLHAFLSYVCQPDPGRAEQATRQRAAIAAAFERAAEPADGLFVLRQPHLLRVLRRP</sequence>
<gene>
    <name evidence="5" type="ORF">SAMN04487993_103315</name>
</gene>
<keyword evidence="3" id="KW-0949">S-adenosyl-L-methionine</keyword>
<evidence type="ECO:0000256" key="1">
    <source>
        <dbReference type="ARBA" id="ARBA00022603"/>
    </source>
</evidence>
<keyword evidence="1 5" id="KW-0489">Methyltransferase</keyword>
<dbReference type="Proteomes" id="UP000199093">
    <property type="component" value="Unassembled WGS sequence"/>
</dbReference>